<accession>A0A368PVA6</accession>
<dbReference type="EMBL" id="CM003529">
    <property type="protein sequence ID" value="RCV09592.1"/>
    <property type="molecule type" value="Genomic_DNA"/>
</dbReference>
<name>A0A368PVA6_SETIT</name>
<protein>
    <submittedName>
        <fullName evidence="2">Uncharacterized protein</fullName>
    </submittedName>
</protein>
<proteinExistence type="predicted"/>
<organism evidence="2">
    <name type="scientific">Setaria italica</name>
    <name type="common">Foxtail millet</name>
    <name type="synonym">Panicum italicum</name>
    <dbReference type="NCBI Taxonomy" id="4555"/>
    <lineage>
        <taxon>Eukaryota</taxon>
        <taxon>Viridiplantae</taxon>
        <taxon>Streptophyta</taxon>
        <taxon>Embryophyta</taxon>
        <taxon>Tracheophyta</taxon>
        <taxon>Spermatophyta</taxon>
        <taxon>Magnoliopsida</taxon>
        <taxon>Liliopsida</taxon>
        <taxon>Poales</taxon>
        <taxon>Poaceae</taxon>
        <taxon>PACMAD clade</taxon>
        <taxon>Panicoideae</taxon>
        <taxon>Panicodae</taxon>
        <taxon>Paniceae</taxon>
        <taxon>Cenchrinae</taxon>
        <taxon>Setaria</taxon>
    </lineage>
</organism>
<gene>
    <name evidence="2" type="ORF">SETIT_2G042000v2</name>
</gene>
<sequence>MEAPAVPATRLPCSSEKRSGRWLGAGWRSGRRAGTCTTRNSTLEGACRRWCSAGQALLRRPAGRQPPHGGRLEDGGWTWRTCATAPSGRGWSGRAWSTSPEVRASAQAMARQLRVDVAQCGSPASEMERVDGLSPSSAS</sequence>
<reference evidence="2" key="1">
    <citation type="journal article" date="2012" name="Nat. Biotechnol.">
        <title>Reference genome sequence of the model plant Setaria.</title>
        <authorList>
            <person name="Bennetzen J.L."/>
            <person name="Schmutz J."/>
            <person name="Wang H."/>
            <person name="Percifield R."/>
            <person name="Hawkins J."/>
            <person name="Pontaroli A.C."/>
            <person name="Estep M."/>
            <person name="Feng L."/>
            <person name="Vaughn J.N."/>
            <person name="Grimwood J."/>
            <person name="Jenkins J."/>
            <person name="Barry K."/>
            <person name="Lindquist E."/>
            <person name="Hellsten U."/>
            <person name="Deshpande S."/>
            <person name="Wang X."/>
            <person name="Wu X."/>
            <person name="Mitros T."/>
            <person name="Triplett J."/>
            <person name="Yang X."/>
            <person name="Ye C.Y."/>
            <person name="Mauro-Herrera M."/>
            <person name="Wang L."/>
            <person name="Li P."/>
            <person name="Sharma M."/>
            <person name="Sharma R."/>
            <person name="Ronald P.C."/>
            <person name="Panaud O."/>
            <person name="Kellogg E.A."/>
            <person name="Brutnell T.P."/>
            <person name="Doust A.N."/>
            <person name="Tuskan G.A."/>
            <person name="Rokhsar D."/>
            <person name="Devos K.M."/>
        </authorList>
    </citation>
    <scope>NUCLEOTIDE SEQUENCE [LARGE SCALE GENOMIC DNA]</scope>
    <source>
        <strain evidence="2">Yugu1</strain>
    </source>
</reference>
<evidence type="ECO:0000256" key="1">
    <source>
        <dbReference type="SAM" id="MobiDB-lite"/>
    </source>
</evidence>
<evidence type="ECO:0000313" key="2">
    <source>
        <dbReference type="EMBL" id="RCV09592.1"/>
    </source>
</evidence>
<reference evidence="2" key="2">
    <citation type="submission" date="2015-07" db="EMBL/GenBank/DDBJ databases">
        <authorList>
            <person name="Noorani M."/>
        </authorList>
    </citation>
    <scope>NUCLEOTIDE SEQUENCE</scope>
    <source>
        <strain evidence="2">Yugu1</strain>
    </source>
</reference>
<feature type="region of interest" description="Disordered" evidence="1">
    <location>
        <begin position="60"/>
        <end position="79"/>
    </location>
</feature>
<dbReference type="AlphaFoldDB" id="A0A368PVA6"/>